<dbReference type="EMBL" id="CP060635">
    <property type="protein sequence ID" value="QNM10068.1"/>
    <property type="molecule type" value="Genomic_DNA"/>
</dbReference>
<evidence type="ECO:0000256" key="2">
    <source>
        <dbReference type="SAM" id="Phobius"/>
    </source>
</evidence>
<proteinExistence type="predicted"/>
<feature type="region of interest" description="Disordered" evidence="1">
    <location>
        <begin position="386"/>
        <end position="414"/>
    </location>
</feature>
<evidence type="ECO:0000313" key="5">
    <source>
        <dbReference type="Proteomes" id="UP000515860"/>
    </source>
</evidence>
<keyword evidence="2" id="KW-0812">Transmembrane</keyword>
<keyword evidence="2" id="KW-0472">Membrane</keyword>
<dbReference type="RefSeq" id="WP_118645660.1">
    <property type="nucleotide sequence ID" value="NZ_CP060635.1"/>
</dbReference>
<dbReference type="KEGG" id="whj:H9Q79_07295"/>
<feature type="transmembrane region" description="Helical" evidence="2">
    <location>
        <begin position="431"/>
        <end position="454"/>
    </location>
</feature>
<keyword evidence="2" id="KW-1133">Transmembrane helix</keyword>
<accession>A0A7G9GGY6</accession>
<dbReference type="Pfam" id="PF18998">
    <property type="entry name" value="Flg_new_2"/>
    <property type="match status" value="1"/>
</dbReference>
<evidence type="ECO:0000313" key="4">
    <source>
        <dbReference type="EMBL" id="QNM10068.1"/>
    </source>
</evidence>
<keyword evidence="5" id="KW-1185">Reference proteome</keyword>
<name>A0A7G9GGY6_9FIRM</name>
<reference evidence="4 5" key="1">
    <citation type="submission" date="2020-08" db="EMBL/GenBank/DDBJ databases">
        <authorList>
            <person name="Liu C."/>
            <person name="Sun Q."/>
        </authorList>
    </citation>
    <scope>NUCLEOTIDE SEQUENCE [LARGE SCALE GENOMIC DNA]</scope>
    <source>
        <strain evidence="4 5">NSJ-29</strain>
    </source>
</reference>
<gene>
    <name evidence="4" type="ORF">H9Q79_07295</name>
</gene>
<organism evidence="4 5">
    <name type="scientific">Wansuia hejianensis</name>
    <dbReference type="NCBI Taxonomy" id="2763667"/>
    <lineage>
        <taxon>Bacteria</taxon>
        <taxon>Bacillati</taxon>
        <taxon>Bacillota</taxon>
        <taxon>Clostridia</taxon>
        <taxon>Lachnospirales</taxon>
        <taxon>Lachnospiraceae</taxon>
        <taxon>Wansuia</taxon>
    </lineage>
</organism>
<evidence type="ECO:0000259" key="3">
    <source>
        <dbReference type="Pfam" id="PF18998"/>
    </source>
</evidence>
<protein>
    <recommendedName>
        <fullName evidence="3">Bacterial repeat domain-containing protein</fullName>
    </recommendedName>
</protein>
<dbReference type="AlphaFoldDB" id="A0A7G9GGY6"/>
<dbReference type="Proteomes" id="UP000515860">
    <property type="component" value="Chromosome"/>
</dbReference>
<dbReference type="SUPFAM" id="SSF63829">
    <property type="entry name" value="Calcium-dependent phosphotriesterase"/>
    <property type="match status" value="1"/>
</dbReference>
<sequence length="481" mass="53048">MKGNKEILRGKHGRYRRIRTAICMMALSAAVLKGTAADCRAEIAGDEAFSHITWEKLFEDALLTPNGVMQSVCVTEHYIISIENTADDPGQPDTVSAYYRNSVDENGQPVQQYSLAKRVADTDWEHGNGMAYNPNTGEIYVALYTNTHGDNGGCLYVMDPNTLALKGKIKVSDSYNILGIGYRREENQYVIQTDGTGGYSIKILDENFQLLDDQGPADPSPGYNFQDLCVSGDYVINFPLTYGMNIGEYMHVYSLSRRTTVASVPLDFQLMDYIQIEAESICELEQGVFLTIVNVVDSSGGRRCCFYRTVLPYYFTVNVTGDKGTVTEGSTRVSRGESYPITYTPNPGYELSALAVDGTPVDIAAYPDGYTLENIQSDHTVSVNFTPEPVSSEPVPTGAGEGEGDDSGKSGPRVQMALKPADAERGCKGSLILPAVVVSIAVLVISWYLFVLHVRRERRRKQARAKLARQRLQWEMAAEED</sequence>
<feature type="domain" description="Bacterial repeat" evidence="3">
    <location>
        <begin position="316"/>
        <end position="387"/>
    </location>
</feature>
<evidence type="ECO:0000256" key="1">
    <source>
        <dbReference type="SAM" id="MobiDB-lite"/>
    </source>
</evidence>
<dbReference type="InterPro" id="IPR044060">
    <property type="entry name" value="Bacterial_rp_domain"/>
</dbReference>